<keyword evidence="3" id="KW-1185">Reference proteome</keyword>
<protein>
    <recommendedName>
        <fullName evidence="4">DUF2946 domain-containing protein</fullName>
    </recommendedName>
</protein>
<name>A0A7W9ZJZ3_NOVIT</name>
<keyword evidence="1" id="KW-0812">Transmembrane</keyword>
<keyword evidence="1" id="KW-0472">Membrane</keyword>
<dbReference type="EMBL" id="JACIIX010000012">
    <property type="protein sequence ID" value="MBB6211584.1"/>
    <property type="molecule type" value="Genomic_DNA"/>
</dbReference>
<organism evidence="2 3">
    <name type="scientific">Novispirillum itersonii</name>
    <name type="common">Aquaspirillum itersonii</name>
    <dbReference type="NCBI Taxonomy" id="189"/>
    <lineage>
        <taxon>Bacteria</taxon>
        <taxon>Pseudomonadati</taxon>
        <taxon>Pseudomonadota</taxon>
        <taxon>Alphaproteobacteria</taxon>
        <taxon>Rhodospirillales</taxon>
        <taxon>Novispirillaceae</taxon>
        <taxon>Novispirillum</taxon>
    </lineage>
</organism>
<comment type="caution">
    <text evidence="2">The sequence shown here is derived from an EMBL/GenBank/DDBJ whole genome shotgun (WGS) entry which is preliminary data.</text>
</comment>
<dbReference type="RefSeq" id="WP_184264492.1">
    <property type="nucleotide sequence ID" value="NZ_JACIIX010000012.1"/>
</dbReference>
<feature type="transmembrane region" description="Helical" evidence="1">
    <location>
        <begin position="90"/>
        <end position="110"/>
    </location>
</feature>
<reference evidence="2 3" key="1">
    <citation type="submission" date="2020-08" db="EMBL/GenBank/DDBJ databases">
        <title>Genomic Encyclopedia of Type Strains, Phase IV (KMG-IV): sequencing the most valuable type-strain genomes for metagenomic binning, comparative biology and taxonomic classification.</title>
        <authorList>
            <person name="Goeker M."/>
        </authorList>
    </citation>
    <scope>NUCLEOTIDE SEQUENCE [LARGE SCALE GENOMIC DNA]</scope>
    <source>
        <strain evidence="2 3">DSM 11590</strain>
    </source>
</reference>
<feature type="transmembrane region" description="Helical" evidence="1">
    <location>
        <begin position="25"/>
        <end position="43"/>
    </location>
</feature>
<proteinExistence type="predicted"/>
<dbReference type="AlphaFoldDB" id="A0A7W9ZJZ3"/>
<evidence type="ECO:0000256" key="1">
    <source>
        <dbReference type="SAM" id="Phobius"/>
    </source>
</evidence>
<dbReference type="Proteomes" id="UP000544872">
    <property type="component" value="Unassembled WGS sequence"/>
</dbReference>
<keyword evidence="1" id="KW-1133">Transmembrane helix</keyword>
<evidence type="ECO:0000313" key="2">
    <source>
        <dbReference type="EMBL" id="MBB6211584.1"/>
    </source>
</evidence>
<evidence type="ECO:0008006" key="4">
    <source>
        <dbReference type="Google" id="ProtNLM"/>
    </source>
</evidence>
<sequence>MTDPGPPMLSVRSPSSLLRLLPPRLRLAVLSLLLVLVVAGRIISPVGGSLMLAASDGPAFLTAELCVAMPGDGGVMAGGDLLSSAHDCCWWMSGVSALALTVLAAVLLLVPYAGRIIPAGWAVRATLPPRLLWRAVCPSRAPPPGLSCRCIV</sequence>
<evidence type="ECO:0000313" key="3">
    <source>
        <dbReference type="Proteomes" id="UP000544872"/>
    </source>
</evidence>
<accession>A0A7W9ZJZ3</accession>
<gene>
    <name evidence="2" type="ORF">FHS48_003025</name>
</gene>